<dbReference type="EMBL" id="JBHFEH010000069">
    <property type="protein sequence ID" value="KAL2049208.1"/>
    <property type="molecule type" value="Genomic_DNA"/>
</dbReference>
<sequence>MVVEQSRVAETLDNLITSHSLLEIKSIIKPAQLTENKKEVDDDYAEKTIEKDGEKDIEINRGSHAYSEQPKILESTASDDAEERSEHIRGLPNHIRLIVRGQSKAANKRVKTTILDRLRTSTSVYYMSGKAGPGKSTLMKFLIDHSKTVTVLRT</sequence>
<organism evidence="2 3">
    <name type="scientific">Lepraria finkii</name>
    <dbReference type="NCBI Taxonomy" id="1340010"/>
    <lineage>
        <taxon>Eukaryota</taxon>
        <taxon>Fungi</taxon>
        <taxon>Dikarya</taxon>
        <taxon>Ascomycota</taxon>
        <taxon>Pezizomycotina</taxon>
        <taxon>Lecanoromycetes</taxon>
        <taxon>OSLEUM clade</taxon>
        <taxon>Lecanoromycetidae</taxon>
        <taxon>Lecanorales</taxon>
        <taxon>Lecanorineae</taxon>
        <taxon>Stereocaulaceae</taxon>
        <taxon>Lepraria</taxon>
    </lineage>
</organism>
<evidence type="ECO:0000313" key="3">
    <source>
        <dbReference type="Proteomes" id="UP001590951"/>
    </source>
</evidence>
<keyword evidence="3" id="KW-1185">Reference proteome</keyword>
<evidence type="ECO:0000256" key="1">
    <source>
        <dbReference type="SAM" id="MobiDB-lite"/>
    </source>
</evidence>
<evidence type="ECO:0000313" key="2">
    <source>
        <dbReference type="EMBL" id="KAL2049208.1"/>
    </source>
</evidence>
<accession>A0ABR4B0C9</accession>
<feature type="region of interest" description="Disordered" evidence="1">
    <location>
        <begin position="53"/>
        <end position="87"/>
    </location>
</feature>
<protein>
    <submittedName>
        <fullName evidence="2">Uncharacterized protein</fullName>
    </submittedName>
</protein>
<gene>
    <name evidence="2" type="ORF">ABVK25_010558</name>
</gene>
<comment type="caution">
    <text evidence="2">The sequence shown here is derived from an EMBL/GenBank/DDBJ whole genome shotgun (WGS) entry which is preliminary data.</text>
</comment>
<name>A0ABR4B0C9_9LECA</name>
<proteinExistence type="predicted"/>
<dbReference type="Proteomes" id="UP001590951">
    <property type="component" value="Unassembled WGS sequence"/>
</dbReference>
<reference evidence="2 3" key="1">
    <citation type="submission" date="2024-09" db="EMBL/GenBank/DDBJ databases">
        <title>Rethinking Asexuality: The Enigmatic Case of Functional Sexual Genes in Lepraria (Stereocaulaceae).</title>
        <authorList>
            <person name="Doellman M."/>
            <person name="Sun Y."/>
            <person name="Barcenas-Pena A."/>
            <person name="Lumbsch H.T."/>
            <person name="Grewe F."/>
        </authorList>
    </citation>
    <scope>NUCLEOTIDE SEQUENCE [LARGE SCALE GENOMIC DNA]</scope>
    <source>
        <strain evidence="2 3">Grewe 0041</strain>
    </source>
</reference>